<name>A0A1G2L289_9BACT</name>
<dbReference type="PANTHER" id="PTHR10938">
    <property type="entry name" value="TRANSLATION INITIATION FACTOR IF-3"/>
    <property type="match status" value="1"/>
</dbReference>
<evidence type="ECO:0000256" key="1">
    <source>
        <dbReference type="ARBA" id="ARBA00005439"/>
    </source>
</evidence>
<evidence type="ECO:0000256" key="2">
    <source>
        <dbReference type="ARBA" id="ARBA00022540"/>
    </source>
</evidence>
<dbReference type="Gene3D" id="3.10.20.80">
    <property type="entry name" value="Translation initiation factor 3 (IF-3), N-terminal domain"/>
    <property type="match status" value="1"/>
</dbReference>
<evidence type="ECO:0000256" key="3">
    <source>
        <dbReference type="ARBA" id="ARBA00022917"/>
    </source>
</evidence>
<evidence type="ECO:0000256" key="4">
    <source>
        <dbReference type="NCBIfam" id="TIGR00168"/>
    </source>
</evidence>
<evidence type="ECO:0000313" key="9">
    <source>
        <dbReference type="Proteomes" id="UP000177982"/>
    </source>
</evidence>
<dbReference type="InterPro" id="IPR019813">
    <property type="entry name" value="Translation_initiation_fac3_CS"/>
</dbReference>
<keyword evidence="3 5" id="KW-0648">Protein biosynthesis</keyword>
<dbReference type="PANTHER" id="PTHR10938:SF0">
    <property type="entry name" value="TRANSLATION INITIATION FACTOR IF-3, MITOCHONDRIAL"/>
    <property type="match status" value="1"/>
</dbReference>
<dbReference type="EMBL" id="MHQO01000067">
    <property type="protein sequence ID" value="OHA04881.1"/>
    <property type="molecule type" value="Genomic_DNA"/>
</dbReference>
<keyword evidence="2 5" id="KW-0396">Initiation factor</keyword>
<comment type="function">
    <text evidence="5">IF-3 binds to the 30S ribosomal subunit and shifts the equilibrium between 70S ribosomes and their 50S and 30S subunits in favor of the free subunits, thus enhancing the availability of 30S subunits on which protein synthesis initiation begins.</text>
</comment>
<protein>
    <recommendedName>
        <fullName evidence="4 5">Translation initiation factor IF-3</fullName>
    </recommendedName>
</protein>
<feature type="non-terminal residue" evidence="8">
    <location>
        <position position="1"/>
    </location>
</feature>
<comment type="subcellular location">
    <subcellularLocation>
        <location evidence="5">Cytoplasm</location>
    </subcellularLocation>
</comment>
<dbReference type="SUPFAM" id="SSF55200">
    <property type="entry name" value="Translation initiation factor IF3, C-terminal domain"/>
    <property type="match status" value="1"/>
</dbReference>
<dbReference type="Pfam" id="PF00707">
    <property type="entry name" value="IF3_C"/>
    <property type="match status" value="1"/>
</dbReference>
<comment type="caution">
    <text evidence="8">The sequence shown here is derived from an EMBL/GenBank/DDBJ whole genome shotgun (WGS) entry which is preliminary data.</text>
</comment>
<organism evidence="8 9">
    <name type="scientific">Candidatus Sungbacteria bacterium RIFCSPLOWO2_01_FULL_47_10</name>
    <dbReference type="NCBI Taxonomy" id="1802276"/>
    <lineage>
        <taxon>Bacteria</taxon>
        <taxon>Candidatus Sungiibacteriota</taxon>
    </lineage>
</organism>
<comment type="subunit">
    <text evidence="5">Monomer.</text>
</comment>
<feature type="domain" description="Translation initiation factor 3 C-terminal" evidence="6">
    <location>
        <begin position="43"/>
        <end position="113"/>
    </location>
</feature>
<dbReference type="InterPro" id="IPR036788">
    <property type="entry name" value="T_IF-3_C_sf"/>
</dbReference>
<evidence type="ECO:0000259" key="7">
    <source>
        <dbReference type="Pfam" id="PF05198"/>
    </source>
</evidence>
<dbReference type="AlphaFoldDB" id="A0A1G2L289"/>
<proteinExistence type="inferred from homology"/>
<dbReference type="GO" id="GO:0032790">
    <property type="term" value="P:ribosome disassembly"/>
    <property type="evidence" value="ECO:0007669"/>
    <property type="project" value="TreeGrafter"/>
</dbReference>
<dbReference type="GO" id="GO:0043022">
    <property type="term" value="F:ribosome binding"/>
    <property type="evidence" value="ECO:0007669"/>
    <property type="project" value="TreeGrafter"/>
</dbReference>
<reference evidence="8 9" key="1">
    <citation type="journal article" date="2016" name="Nat. Commun.">
        <title>Thousands of microbial genomes shed light on interconnected biogeochemical processes in an aquifer system.</title>
        <authorList>
            <person name="Anantharaman K."/>
            <person name="Brown C.T."/>
            <person name="Hug L.A."/>
            <person name="Sharon I."/>
            <person name="Castelle C.J."/>
            <person name="Probst A.J."/>
            <person name="Thomas B.C."/>
            <person name="Singh A."/>
            <person name="Wilkins M.J."/>
            <person name="Karaoz U."/>
            <person name="Brodie E.L."/>
            <person name="Williams K.H."/>
            <person name="Hubbard S.S."/>
            <person name="Banfield J.F."/>
        </authorList>
    </citation>
    <scope>NUCLEOTIDE SEQUENCE [LARGE SCALE GENOMIC DNA]</scope>
</reference>
<dbReference type="Proteomes" id="UP000177982">
    <property type="component" value="Unassembled WGS sequence"/>
</dbReference>
<dbReference type="InterPro" id="IPR019814">
    <property type="entry name" value="Translation_initiation_fac_3_N"/>
</dbReference>
<accession>A0A1G2L289</accession>
<dbReference type="PROSITE" id="PS00938">
    <property type="entry name" value="IF3"/>
    <property type="match status" value="1"/>
</dbReference>
<dbReference type="Pfam" id="PF05198">
    <property type="entry name" value="IF3_N"/>
    <property type="match status" value="1"/>
</dbReference>
<dbReference type="GO" id="GO:0005737">
    <property type="term" value="C:cytoplasm"/>
    <property type="evidence" value="ECO:0007669"/>
    <property type="project" value="UniProtKB-SubCell"/>
</dbReference>
<comment type="similarity">
    <text evidence="1 5">Belongs to the IF-3 family.</text>
</comment>
<evidence type="ECO:0000256" key="5">
    <source>
        <dbReference type="RuleBase" id="RU000646"/>
    </source>
</evidence>
<dbReference type="InterPro" id="IPR036787">
    <property type="entry name" value="T_IF-3_N_sf"/>
</dbReference>
<sequence length="127" mass="14783">RGLDLIEVAPNVRPPVCKIMDFGKFKYEREKGEREHGKKQKEVELKGIRVGFTTGKHDLGIRVKQIEKFLAEGNKVKIEMILRGREKALRDFARKKFDEFMAMIPEKAFDVEPKRTPQGFIAVIRKQ</sequence>
<dbReference type="SUPFAM" id="SSF54364">
    <property type="entry name" value="Translation initiation factor IF3, N-terminal domain"/>
    <property type="match status" value="1"/>
</dbReference>
<dbReference type="InterPro" id="IPR019815">
    <property type="entry name" value="Translation_initiation_fac_3_C"/>
</dbReference>
<evidence type="ECO:0000313" key="8">
    <source>
        <dbReference type="EMBL" id="OHA04881.1"/>
    </source>
</evidence>
<gene>
    <name evidence="8" type="ORF">A2934_00855</name>
</gene>
<dbReference type="NCBIfam" id="TIGR00168">
    <property type="entry name" value="infC"/>
    <property type="match status" value="1"/>
</dbReference>
<dbReference type="Gene3D" id="3.30.110.10">
    <property type="entry name" value="Translation initiation factor 3 (IF-3), C-terminal domain"/>
    <property type="match status" value="1"/>
</dbReference>
<feature type="domain" description="Translation initiation factor 3 N-terminal" evidence="7">
    <location>
        <begin position="1"/>
        <end position="35"/>
    </location>
</feature>
<dbReference type="InterPro" id="IPR001288">
    <property type="entry name" value="Translation_initiation_fac_3"/>
</dbReference>
<dbReference type="GO" id="GO:0003743">
    <property type="term" value="F:translation initiation factor activity"/>
    <property type="evidence" value="ECO:0007669"/>
    <property type="project" value="UniProtKB-UniRule"/>
</dbReference>
<evidence type="ECO:0000259" key="6">
    <source>
        <dbReference type="Pfam" id="PF00707"/>
    </source>
</evidence>